<dbReference type="OrthoDB" id="2665331at2"/>
<dbReference type="SUPFAM" id="SSF55383">
    <property type="entry name" value="Copper amine oxidase, domain N"/>
    <property type="match status" value="1"/>
</dbReference>
<comment type="caution">
    <text evidence="2">The sequence shown here is derived from an EMBL/GenBank/DDBJ whole genome shotgun (WGS) entry which is preliminary data.</text>
</comment>
<dbReference type="InterPro" id="IPR036582">
    <property type="entry name" value="Mao_N_sf"/>
</dbReference>
<dbReference type="AlphaFoldDB" id="A0A1R0XWM1"/>
<protein>
    <recommendedName>
        <fullName evidence="1">Copper amine oxidase-like N-terminal domain-containing protein</fullName>
    </recommendedName>
</protein>
<dbReference type="EMBL" id="MPTC01000013">
    <property type="protein sequence ID" value="OMD39456.1"/>
    <property type="molecule type" value="Genomic_DNA"/>
</dbReference>
<evidence type="ECO:0000313" key="2">
    <source>
        <dbReference type="EMBL" id="OMD39456.1"/>
    </source>
</evidence>
<dbReference type="RefSeq" id="WP_076119825.1">
    <property type="nucleotide sequence ID" value="NZ_MPTC01000013.1"/>
</dbReference>
<proteinExistence type="predicted"/>
<reference evidence="2 3" key="1">
    <citation type="submission" date="2016-10" db="EMBL/GenBank/DDBJ databases">
        <title>Paenibacillus species isolates.</title>
        <authorList>
            <person name="Beno S.M."/>
        </authorList>
    </citation>
    <scope>NUCLEOTIDE SEQUENCE [LARGE SCALE GENOMIC DNA]</scope>
    <source>
        <strain evidence="2 3">FSL H7-0710</strain>
    </source>
</reference>
<evidence type="ECO:0000313" key="3">
    <source>
        <dbReference type="Proteomes" id="UP000187439"/>
    </source>
</evidence>
<sequence length="375" mass="42083">MNNNSYFSKVIILIFVMLTFTFCASIPTYAEDKDIQCFLDGKLLHFEVRPIVKEGVTYVPMRAIFEAQGAVIEWNNTAKTISAVRGDIHVFYMIKEGKVFVNGKENAQVMKAVSLQNNTLVPLRFISEVLGSKVSWDEGAHSVYITSPVVEEKVVPPVNRTITLGAREVSKTLTDERNRFDIIVKHYGIKNNQLYSLIEFSNMDNKEISINLMSGDKKLIRTITKEKDPMPIQKLENCSEATNKVIIDNIGGKIYNIPEISLNQACVSSNQAQQDAFEEWRKNNSGFSVVGSNLVSVRRYVQDSSGGLQNFIIPANRTEQLILVAPVGGEARLAVEGSYSVSGIINKTIEFKLDYEVVSELDLGIYSFFYTQPVY</sequence>
<dbReference type="Pfam" id="PF07833">
    <property type="entry name" value="Cu_amine_oxidN1"/>
    <property type="match status" value="1"/>
</dbReference>
<accession>A0A1R0XWM1</accession>
<organism evidence="2 3">
    <name type="scientific">Paenibacillus odorifer</name>
    <dbReference type="NCBI Taxonomy" id="189426"/>
    <lineage>
        <taxon>Bacteria</taxon>
        <taxon>Bacillati</taxon>
        <taxon>Bacillota</taxon>
        <taxon>Bacilli</taxon>
        <taxon>Bacillales</taxon>
        <taxon>Paenibacillaceae</taxon>
        <taxon>Paenibacillus</taxon>
    </lineage>
</organism>
<name>A0A1R0XWM1_9BACL</name>
<dbReference type="Proteomes" id="UP000187439">
    <property type="component" value="Unassembled WGS sequence"/>
</dbReference>
<dbReference type="Gene3D" id="3.30.457.10">
    <property type="entry name" value="Copper amine oxidase-like, N-terminal domain"/>
    <property type="match status" value="1"/>
</dbReference>
<dbReference type="InterPro" id="IPR012854">
    <property type="entry name" value="Cu_amine_oxidase-like_N"/>
</dbReference>
<feature type="domain" description="Copper amine oxidase-like N-terminal" evidence="1">
    <location>
        <begin position="39"/>
        <end position="145"/>
    </location>
</feature>
<evidence type="ECO:0000259" key="1">
    <source>
        <dbReference type="Pfam" id="PF07833"/>
    </source>
</evidence>
<gene>
    <name evidence="2" type="ORF">BSK52_15830</name>
</gene>